<dbReference type="EMBL" id="JAMPLM010000002">
    <property type="protein sequence ID" value="MEP1057697.1"/>
    <property type="molecule type" value="Genomic_DNA"/>
</dbReference>
<keyword evidence="2" id="KW-0472">Membrane</keyword>
<dbReference type="Pfam" id="PF04120">
    <property type="entry name" value="Iron_permease"/>
    <property type="match status" value="1"/>
</dbReference>
<evidence type="ECO:0000313" key="4">
    <source>
        <dbReference type="Proteomes" id="UP001476950"/>
    </source>
</evidence>
<accession>A0ABV0KEP4</accession>
<protein>
    <submittedName>
        <fullName evidence="3">Low affinity iron permease family protein</fullName>
    </submittedName>
</protein>
<dbReference type="RefSeq" id="WP_190450734.1">
    <property type="nucleotide sequence ID" value="NZ_JAMPLM010000002.1"/>
</dbReference>
<comment type="caution">
    <text evidence="3">The sequence shown here is derived from an EMBL/GenBank/DDBJ whole genome shotgun (WGS) entry which is preliminary data.</text>
</comment>
<feature type="transmembrane region" description="Helical" evidence="2">
    <location>
        <begin position="27"/>
        <end position="46"/>
    </location>
</feature>
<dbReference type="InterPro" id="IPR007251">
    <property type="entry name" value="Iron_permease_Fet4"/>
</dbReference>
<feature type="transmembrane region" description="Helical" evidence="2">
    <location>
        <begin position="52"/>
        <end position="71"/>
    </location>
</feature>
<name>A0ABV0KEP4_9CYAN</name>
<keyword evidence="2" id="KW-0812">Transmembrane</keyword>
<evidence type="ECO:0000256" key="2">
    <source>
        <dbReference type="SAM" id="Phobius"/>
    </source>
</evidence>
<organism evidence="3 4">
    <name type="scientific">Stenomitos frigidus AS-A4</name>
    <dbReference type="NCBI Taxonomy" id="2933935"/>
    <lineage>
        <taxon>Bacteria</taxon>
        <taxon>Bacillati</taxon>
        <taxon>Cyanobacteriota</taxon>
        <taxon>Cyanophyceae</taxon>
        <taxon>Leptolyngbyales</taxon>
        <taxon>Leptolyngbyaceae</taxon>
        <taxon>Stenomitos</taxon>
    </lineage>
</organism>
<keyword evidence="4" id="KW-1185">Reference proteome</keyword>
<dbReference type="Proteomes" id="UP001476950">
    <property type="component" value="Unassembled WGS sequence"/>
</dbReference>
<keyword evidence="2" id="KW-1133">Transmembrane helix</keyword>
<gene>
    <name evidence="3" type="ORF">NDI38_04545</name>
</gene>
<keyword evidence="1" id="KW-0175">Coiled coil</keyword>
<reference evidence="3 4" key="1">
    <citation type="submission" date="2022-04" db="EMBL/GenBank/DDBJ databases">
        <title>Positive selection, recombination, and allopatry shape intraspecific diversity of widespread and dominant cyanobacteria.</title>
        <authorList>
            <person name="Wei J."/>
            <person name="Shu W."/>
            <person name="Hu C."/>
        </authorList>
    </citation>
    <scope>NUCLEOTIDE SEQUENCE [LARGE SCALE GENOMIC DNA]</scope>
    <source>
        <strain evidence="3 4">AS-A4</strain>
    </source>
</reference>
<evidence type="ECO:0000256" key="1">
    <source>
        <dbReference type="SAM" id="Coils"/>
    </source>
</evidence>
<sequence length="135" mass="15163">MPFNTRKTNKLFRRVAERTAKVMGDPIAFATALVVTLLWLAAGPFFQFNEGWNFAANSSTTVITFLMLFLVQNSQNREARIASLERQAILKAIASVPNTMIGLHDDDDDRLDELEAELKEVRQEADQCDRADSDG</sequence>
<evidence type="ECO:0000313" key="3">
    <source>
        <dbReference type="EMBL" id="MEP1057697.1"/>
    </source>
</evidence>
<proteinExistence type="predicted"/>
<feature type="coiled-coil region" evidence="1">
    <location>
        <begin position="104"/>
        <end position="131"/>
    </location>
</feature>